<dbReference type="Gene3D" id="2.40.160.210">
    <property type="entry name" value="Acyl-CoA thioesterase, double hotdog domain"/>
    <property type="match status" value="1"/>
</dbReference>
<gene>
    <name evidence="2" type="ORF">EDD29_2723</name>
</gene>
<name>A0A3N1CV55_9ACTN</name>
<dbReference type="Proteomes" id="UP000272400">
    <property type="component" value="Unassembled WGS sequence"/>
</dbReference>
<dbReference type="EMBL" id="RJKE01000001">
    <property type="protein sequence ID" value="ROO85183.1"/>
    <property type="molecule type" value="Genomic_DNA"/>
</dbReference>
<organism evidence="2 3">
    <name type="scientific">Actinocorallia herbida</name>
    <dbReference type="NCBI Taxonomy" id="58109"/>
    <lineage>
        <taxon>Bacteria</taxon>
        <taxon>Bacillati</taxon>
        <taxon>Actinomycetota</taxon>
        <taxon>Actinomycetes</taxon>
        <taxon>Streptosporangiales</taxon>
        <taxon>Thermomonosporaceae</taxon>
        <taxon>Actinocorallia</taxon>
    </lineage>
</organism>
<proteinExistence type="predicted"/>
<dbReference type="AlphaFoldDB" id="A0A3N1CV55"/>
<protein>
    <submittedName>
        <fullName evidence="2">Thioesterase superfamily protein</fullName>
    </submittedName>
</protein>
<evidence type="ECO:0000259" key="1">
    <source>
        <dbReference type="Pfam" id="PF20789"/>
    </source>
</evidence>
<reference evidence="2 3" key="1">
    <citation type="submission" date="2018-11" db="EMBL/GenBank/DDBJ databases">
        <title>Sequencing the genomes of 1000 actinobacteria strains.</title>
        <authorList>
            <person name="Klenk H.-P."/>
        </authorList>
    </citation>
    <scope>NUCLEOTIDE SEQUENCE [LARGE SCALE GENOMIC DNA]</scope>
    <source>
        <strain evidence="2 3">DSM 44254</strain>
    </source>
</reference>
<dbReference type="InterPro" id="IPR049450">
    <property type="entry name" value="ACOT8-like_C"/>
</dbReference>
<sequence>MTTSLFLRDGSLVVPTDFARGPWRPDALHGAAVSALLACGVDVPGWTPVRITFDLLAPVRAVPMILHAAPPEGGRRVVRQTVTLLEGDRPVARAQCLAVRRAELDLPEGVSDHPDPFGEVPVPDLDRPRRGARNAIGWDCFDGSAVAVRGLRSTALEPGAVGLWVRLLVPVFEGEPTPGIARAAAAADYASTATSARLNFEEWSFMNAELSLHVAREPVGPWVGLVGTGMVQPVGSGLSVAALYDSAGRLGQSAQSLVVESRQPVG</sequence>
<evidence type="ECO:0000313" key="2">
    <source>
        <dbReference type="EMBL" id="ROO85183.1"/>
    </source>
</evidence>
<dbReference type="InterPro" id="IPR042171">
    <property type="entry name" value="Acyl-CoA_hotdog"/>
</dbReference>
<dbReference type="Pfam" id="PF20789">
    <property type="entry name" value="4HBT_3C"/>
    <property type="match status" value="1"/>
</dbReference>
<comment type="caution">
    <text evidence="2">The sequence shown here is derived from an EMBL/GenBank/DDBJ whole genome shotgun (WGS) entry which is preliminary data.</text>
</comment>
<accession>A0A3N1CV55</accession>
<feature type="domain" description="Acyl-CoA thioesterase-like C-terminal" evidence="1">
    <location>
        <begin position="156"/>
        <end position="259"/>
    </location>
</feature>
<dbReference type="RefSeq" id="WP_170201391.1">
    <property type="nucleotide sequence ID" value="NZ_RJKE01000001.1"/>
</dbReference>
<evidence type="ECO:0000313" key="3">
    <source>
        <dbReference type="Proteomes" id="UP000272400"/>
    </source>
</evidence>
<keyword evidence="3" id="KW-1185">Reference proteome</keyword>